<protein>
    <submittedName>
        <fullName evidence="1">Uncharacterized protein</fullName>
    </submittedName>
</protein>
<sequence>MLMREDKCIFRPIIHHYLELPNNLLSSSRFNVLKNLIQQALLTPLSYKPQ</sequence>
<evidence type="ECO:0000313" key="1">
    <source>
        <dbReference type="EMBL" id="EEX19385.1"/>
    </source>
</evidence>
<accession>C9MMK0</accession>
<organism evidence="1 2">
    <name type="scientific">Prevotella veroralis F0319</name>
    <dbReference type="NCBI Taxonomy" id="649761"/>
    <lineage>
        <taxon>Bacteria</taxon>
        <taxon>Pseudomonadati</taxon>
        <taxon>Bacteroidota</taxon>
        <taxon>Bacteroidia</taxon>
        <taxon>Bacteroidales</taxon>
        <taxon>Prevotellaceae</taxon>
        <taxon>Prevotella</taxon>
    </lineage>
</organism>
<dbReference type="Proteomes" id="UP000003327">
    <property type="component" value="Unassembled WGS sequence"/>
</dbReference>
<proteinExistence type="predicted"/>
<dbReference type="HOGENOM" id="CLU_3121321_0_0_10"/>
<evidence type="ECO:0000313" key="2">
    <source>
        <dbReference type="Proteomes" id="UP000003327"/>
    </source>
</evidence>
<dbReference type="AlphaFoldDB" id="C9MMK0"/>
<comment type="caution">
    <text evidence="1">The sequence shown here is derived from an EMBL/GenBank/DDBJ whole genome shotgun (WGS) entry which is preliminary data.</text>
</comment>
<reference evidence="1 2" key="1">
    <citation type="submission" date="2009-09" db="EMBL/GenBank/DDBJ databases">
        <authorList>
            <person name="Weinstock G."/>
            <person name="Sodergren E."/>
            <person name="Clifton S."/>
            <person name="Fulton L."/>
            <person name="Fulton B."/>
            <person name="Courtney L."/>
            <person name="Fronick C."/>
            <person name="Harrison M."/>
            <person name="Strong C."/>
            <person name="Farmer C."/>
            <person name="Delahaunty K."/>
            <person name="Markovic C."/>
            <person name="Hall O."/>
            <person name="Minx P."/>
            <person name="Tomlinson C."/>
            <person name="Mitreva M."/>
            <person name="Nelson J."/>
            <person name="Hou S."/>
            <person name="Wollam A."/>
            <person name="Pepin K.H."/>
            <person name="Johnson M."/>
            <person name="Bhonagiri V."/>
            <person name="Nash W.E."/>
            <person name="Warren W."/>
            <person name="Chinwalla A."/>
            <person name="Mardis E.R."/>
            <person name="Wilson R.K."/>
        </authorList>
    </citation>
    <scope>NUCLEOTIDE SEQUENCE [LARGE SCALE GENOMIC DNA]</scope>
    <source>
        <strain evidence="1 2">F0319</strain>
    </source>
</reference>
<dbReference type="EMBL" id="ACVA01000016">
    <property type="protein sequence ID" value="EEX19385.1"/>
    <property type="molecule type" value="Genomic_DNA"/>
</dbReference>
<keyword evidence="2" id="KW-1185">Reference proteome</keyword>
<name>C9MMK0_9BACT</name>
<dbReference type="STRING" id="649761.HMPREF0973_00832"/>
<gene>
    <name evidence="1" type="ORF">HMPREF0973_00832</name>
</gene>